<dbReference type="AlphaFoldDB" id="A0AAV7I0Z5"/>
<name>A0AAV7I0Z5_COTGL</name>
<dbReference type="Proteomes" id="UP000826195">
    <property type="component" value="Unassembled WGS sequence"/>
</dbReference>
<gene>
    <name evidence="2" type="ORF">KQX54_005165</name>
</gene>
<dbReference type="EMBL" id="JAHXZJ010002609">
    <property type="protein sequence ID" value="KAH0539494.1"/>
    <property type="molecule type" value="Genomic_DNA"/>
</dbReference>
<feature type="compositionally biased region" description="Pro residues" evidence="1">
    <location>
        <begin position="36"/>
        <end position="50"/>
    </location>
</feature>
<evidence type="ECO:0000256" key="1">
    <source>
        <dbReference type="SAM" id="MobiDB-lite"/>
    </source>
</evidence>
<accession>A0AAV7I0Z5</accession>
<feature type="compositionally biased region" description="Low complexity" evidence="1">
    <location>
        <begin position="11"/>
        <end position="30"/>
    </location>
</feature>
<feature type="compositionally biased region" description="Polar residues" evidence="1">
    <location>
        <begin position="1"/>
        <end position="10"/>
    </location>
</feature>
<sequence>MSWESPNAADTQTTQTSCYSTSTSTSTSSGTGTGTPSPPDTAVPSSPHPPTSIGIADPNSLSVLFLSLSPAGISQSSEATTRESKTTRHFCSPCVHSGLVPSAELRHHCQFETGMAETKLALHSDEPSEKHTQSDKCPYQYHAYIHTSDYVEAVGGKPPLWITHGFRTFQWDKARGCQVTCVRVQRTSKATTPLAVHLPLGISLGHTTYTQLRSPLPSLVFSLRAPLFYPVSLYPRHYRVGHPFTTNHPTPLNHSLLCSTLSPIYALPSMYHCQSSLHYL</sequence>
<evidence type="ECO:0000313" key="2">
    <source>
        <dbReference type="EMBL" id="KAH0539494.1"/>
    </source>
</evidence>
<feature type="region of interest" description="Disordered" evidence="1">
    <location>
        <begin position="1"/>
        <end position="56"/>
    </location>
</feature>
<keyword evidence="3" id="KW-1185">Reference proteome</keyword>
<protein>
    <submittedName>
        <fullName evidence="2">Uncharacterized protein</fullName>
    </submittedName>
</protein>
<proteinExistence type="predicted"/>
<comment type="caution">
    <text evidence="2">The sequence shown here is derived from an EMBL/GenBank/DDBJ whole genome shotgun (WGS) entry which is preliminary data.</text>
</comment>
<organism evidence="2 3">
    <name type="scientific">Cotesia glomerata</name>
    <name type="common">Lepidopteran parasitic wasp</name>
    <name type="synonym">Apanteles glomeratus</name>
    <dbReference type="NCBI Taxonomy" id="32391"/>
    <lineage>
        <taxon>Eukaryota</taxon>
        <taxon>Metazoa</taxon>
        <taxon>Ecdysozoa</taxon>
        <taxon>Arthropoda</taxon>
        <taxon>Hexapoda</taxon>
        <taxon>Insecta</taxon>
        <taxon>Pterygota</taxon>
        <taxon>Neoptera</taxon>
        <taxon>Endopterygota</taxon>
        <taxon>Hymenoptera</taxon>
        <taxon>Apocrita</taxon>
        <taxon>Ichneumonoidea</taxon>
        <taxon>Braconidae</taxon>
        <taxon>Microgastrinae</taxon>
        <taxon>Cotesia</taxon>
    </lineage>
</organism>
<evidence type="ECO:0000313" key="3">
    <source>
        <dbReference type="Proteomes" id="UP000826195"/>
    </source>
</evidence>
<reference evidence="2 3" key="1">
    <citation type="journal article" date="2021" name="J. Hered.">
        <title>A chromosome-level genome assembly of the parasitoid wasp, Cotesia glomerata (Hymenoptera: Braconidae).</title>
        <authorList>
            <person name="Pinto B.J."/>
            <person name="Weis J.J."/>
            <person name="Gamble T."/>
            <person name="Ode P.J."/>
            <person name="Paul R."/>
            <person name="Zaspel J.M."/>
        </authorList>
    </citation>
    <scope>NUCLEOTIDE SEQUENCE [LARGE SCALE GENOMIC DNA]</scope>
    <source>
        <strain evidence="2">CgM1</strain>
    </source>
</reference>